<name>A0A8S4SNH0_9NEOP</name>
<evidence type="ECO:0000313" key="2">
    <source>
        <dbReference type="Proteomes" id="UP000838756"/>
    </source>
</evidence>
<protein>
    <submittedName>
        <fullName evidence="1">Jg20981 protein</fullName>
    </submittedName>
</protein>
<dbReference type="Proteomes" id="UP000838756">
    <property type="component" value="Unassembled WGS sequence"/>
</dbReference>
<sequence length="74" mass="8474">MRSKSDNGRGHLARRTDGRWSPQMLEWRRALESDVLVESPLAGHTTSSEYQGVAGYKRHTTMECVGVRKTYLQH</sequence>
<proteinExistence type="predicted"/>
<gene>
    <name evidence="1" type="primary">jg20981</name>
    <name evidence="1" type="ORF">PAEG_LOCUS26637</name>
</gene>
<dbReference type="EMBL" id="CAKXAJ010026424">
    <property type="protein sequence ID" value="CAH2268246.1"/>
    <property type="molecule type" value="Genomic_DNA"/>
</dbReference>
<reference evidence="1" key="1">
    <citation type="submission" date="2022-03" db="EMBL/GenBank/DDBJ databases">
        <authorList>
            <person name="Lindestad O."/>
        </authorList>
    </citation>
    <scope>NUCLEOTIDE SEQUENCE</scope>
</reference>
<comment type="caution">
    <text evidence="1">The sequence shown here is derived from an EMBL/GenBank/DDBJ whole genome shotgun (WGS) entry which is preliminary data.</text>
</comment>
<organism evidence="1 2">
    <name type="scientific">Pararge aegeria aegeria</name>
    <dbReference type="NCBI Taxonomy" id="348720"/>
    <lineage>
        <taxon>Eukaryota</taxon>
        <taxon>Metazoa</taxon>
        <taxon>Ecdysozoa</taxon>
        <taxon>Arthropoda</taxon>
        <taxon>Hexapoda</taxon>
        <taxon>Insecta</taxon>
        <taxon>Pterygota</taxon>
        <taxon>Neoptera</taxon>
        <taxon>Endopterygota</taxon>
        <taxon>Lepidoptera</taxon>
        <taxon>Glossata</taxon>
        <taxon>Ditrysia</taxon>
        <taxon>Papilionoidea</taxon>
        <taxon>Nymphalidae</taxon>
        <taxon>Satyrinae</taxon>
        <taxon>Satyrini</taxon>
        <taxon>Parargina</taxon>
        <taxon>Pararge</taxon>
    </lineage>
</organism>
<dbReference type="AlphaFoldDB" id="A0A8S4SNH0"/>
<accession>A0A8S4SNH0</accession>
<evidence type="ECO:0000313" key="1">
    <source>
        <dbReference type="EMBL" id="CAH2268246.1"/>
    </source>
</evidence>
<keyword evidence="2" id="KW-1185">Reference proteome</keyword>